<evidence type="ECO:0000313" key="5">
    <source>
        <dbReference type="EMBL" id="HET98617.1"/>
    </source>
</evidence>
<comment type="caution">
    <text evidence="5">The sequence shown here is derived from an EMBL/GenBank/DDBJ whole genome shotgun (WGS) entry which is preliminary data.</text>
</comment>
<accession>A0A7C2XB45</accession>
<protein>
    <submittedName>
        <fullName evidence="5">Pyruvate, phosphate dikinase/phosphoenolpyruvate synthase regulator</fullName>
    </submittedName>
</protein>
<evidence type="ECO:0000256" key="1">
    <source>
        <dbReference type="ARBA" id="ARBA00022527"/>
    </source>
</evidence>
<proteinExistence type="predicted"/>
<keyword evidence="3" id="KW-0547">Nucleotide-binding</keyword>
<dbReference type="Pfam" id="PF03618">
    <property type="entry name" value="Kinase-PPPase"/>
    <property type="match status" value="1"/>
</dbReference>
<keyword evidence="1" id="KW-0723">Serine/threonine-protein kinase</keyword>
<dbReference type="NCBIfam" id="NF003742">
    <property type="entry name" value="PRK05339.1"/>
    <property type="match status" value="1"/>
</dbReference>
<keyword evidence="5" id="KW-0670">Pyruvate</keyword>
<dbReference type="GO" id="GO:0004674">
    <property type="term" value="F:protein serine/threonine kinase activity"/>
    <property type="evidence" value="ECO:0007669"/>
    <property type="project" value="UniProtKB-KW"/>
</dbReference>
<gene>
    <name evidence="5" type="ORF">ENN98_08050</name>
</gene>
<reference evidence="5" key="1">
    <citation type="journal article" date="2020" name="mSystems">
        <title>Genome- and Community-Level Interaction Insights into Carbon Utilization and Element Cycling Functions of Hydrothermarchaeota in Hydrothermal Sediment.</title>
        <authorList>
            <person name="Zhou Z."/>
            <person name="Liu Y."/>
            <person name="Xu W."/>
            <person name="Pan J."/>
            <person name="Luo Z.H."/>
            <person name="Li M."/>
        </authorList>
    </citation>
    <scope>NUCLEOTIDE SEQUENCE [LARGE SCALE GENOMIC DNA]</scope>
    <source>
        <strain evidence="5">SpSt-1224</strain>
    </source>
</reference>
<evidence type="ECO:0000256" key="4">
    <source>
        <dbReference type="ARBA" id="ARBA00022777"/>
    </source>
</evidence>
<keyword evidence="2" id="KW-0808">Transferase</keyword>
<name>A0A7C2XB45_9BACT</name>
<dbReference type="PANTHER" id="PTHR31756:SF3">
    <property type="entry name" value="PYRUVATE, PHOSPHATE DIKINASE REGULATORY PROTEIN 1, CHLOROPLASTIC"/>
    <property type="match status" value="1"/>
</dbReference>
<evidence type="ECO:0000256" key="2">
    <source>
        <dbReference type="ARBA" id="ARBA00022679"/>
    </source>
</evidence>
<dbReference type="InterPro" id="IPR005177">
    <property type="entry name" value="Kinase-pyrophosphorylase"/>
</dbReference>
<keyword evidence="4" id="KW-0418">Kinase</keyword>
<evidence type="ECO:0000256" key="3">
    <source>
        <dbReference type="ARBA" id="ARBA00022741"/>
    </source>
</evidence>
<sequence length="277" mass="31581">MWNSKDIYFVSDSTGILATNLGHAMIRQFPEINFHEERFPFILTREEAQKTLAYILKHSGGRRPIIFSTIMNEEIRQIFDHPEVELFDPFRAFLEDLESCLEAKALRVPGFSRHVDNITMAKRVEAIHFCLEHDDGVRTNEFDEADVILLGVSRTGKTPVSVYLATQMGLKAANFPMTTEYLREYKLPDALRRNSRRAVGLTTTAELLHIVREKRYQGSSYARLATCSEEIKQAEQILNNYQIPIISTAGRSIEEIATQVTQELGISKKPAELNSQS</sequence>
<dbReference type="EMBL" id="DSDS01000181">
    <property type="protein sequence ID" value="HET98617.1"/>
    <property type="molecule type" value="Genomic_DNA"/>
</dbReference>
<dbReference type="GO" id="GO:0005524">
    <property type="term" value="F:ATP binding"/>
    <property type="evidence" value="ECO:0007669"/>
    <property type="project" value="InterPro"/>
</dbReference>
<dbReference type="PANTHER" id="PTHR31756">
    <property type="entry name" value="PYRUVATE, PHOSPHATE DIKINASE REGULATORY PROTEIN 1, CHLOROPLASTIC"/>
    <property type="match status" value="1"/>
</dbReference>
<dbReference type="Proteomes" id="UP000885986">
    <property type="component" value="Unassembled WGS sequence"/>
</dbReference>
<dbReference type="AlphaFoldDB" id="A0A7C2XB45"/>
<organism evidence="5">
    <name type="scientific">Desulfurivibrio alkaliphilus</name>
    <dbReference type="NCBI Taxonomy" id="427923"/>
    <lineage>
        <taxon>Bacteria</taxon>
        <taxon>Pseudomonadati</taxon>
        <taxon>Thermodesulfobacteriota</taxon>
        <taxon>Desulfobulbia</taxon>
        <taxon>Desulfobulbales</taxon>
        <taxon>Desulfobulbaceae</taxon>
        <taxon>Desulfurivibrio</taxon>
    </lineage>
</organism>